<dbReference type="AlphaFoldDB" id="A0AAE9MVU6"/>
<organism evidence="3 4">
    <name type="scientific">Treponema putidum</name>
    <dbReference type="NCBI Taxonomy" id="221027"/>
    <lineage>
        <taxon>Bacteria</taxon>
        <taxon>Pseudomonadati</taxon>
        <taxon>Spirochaetota</taxon>
        <taxon>Spirochaetia</taxon>
        <taxon>Spirochaetales</taxon>
        <taxon>Treponemataceae</taxon>
        <taxon>Treponema</taxon>
    </lineage>
</organism>
<sequence length="232" mass="26857">MKKLFLCFLISILFLCLTSCFNVYNESIKTVYKPFEEGTEVEENENIINEDEGEFSDKLFIKEGEKITLYTNNLKYWSVRGYTLWKFFNKEIVDNLAPKIKVRKLQGEAGAGYGLICFRNKQNNEDRFLCILVYMDGKYSVGYAVNGKYETIVWKRECEKLQKGIGVTNTIRVKKNGKAIEIYFNDEEGVPSDYIIENPDKYKLGEGEAGVIGIISPKDNFPDTFVHIEYEK</sequence>
<feature type="signal peptide" evidence="1">
    <location>
        <begin position="1"/>
        <end position="25"/>
    </location>
</feature>
<reference evidence="3" key="1">
    <citation type="submission" date="2019-04" db="EMBL/GenBank/DDBJ databases">
        <title>Whole genome sequencing of oral phylogroup 2 treponemes.</title>
        <authorList>
            <person name="Chan Y."/>
            <person name="Zeng H.H."/>
            <person name="Yu X.L."/>
            <person name="Leung W.K."/>
            <person name="Watt R.M."/>
        </authorList>
    </citation>
    <scope>NUCLEOTIDE SEQUENCE</scope>
    <source>
        <strain evidence="3">OMZ 835</strain>
        <strain evidence="2">OMZ 847</strain>
    </source>
</reference>
<protein>
    <recommendedName>
        <fullName evidence="6">DUF1080 domain-containing protein</fullName>
    </recommendedName>
</protein>
<dbReference type="EMBL" id="CP038802">
    <property type="protein sequence ID" value="UTY28827.1"/>
    <property type="molecule type" value="Genomic_DNA"/>
</dbReference>
<proteinExistence type="predicted"/>
<evidence type="ECO:0000313" key="5">
    <source>
        <dbReference type="Proteomes" id="UP001059401"/>
    </source>
</evidence>
<evidence type="ECO:0008006" key="6">
    <source>
        <dbReference type="Google" id="ProtNLM"/>
    </source>
</evidence>
<dbReference type="Proteomes" id="UP001058682">
    <property type="component" value="Chromosome"/>
</dbReference>
<keyword evidence="5" id="KW-1185">Reference proteome</keyword>
<dbReference type="Gene3D" id="2.60.120.560">
    <property type="entry name" value="Exo-inulinase, domain 1"/>
    <property type="match status" value="1"/>
</dbReference>
<accession>A0AAE9MVU6</accession>
<feature type="chain" id="PRO_5042296625" description="DUF1080 domain-containing protein" evidence="1">
    <location>
        <begin position="26"/>
        <end position="232"/>
    </location>
</feature>
<evidence type="ECO:0000313" key="3">
    <source>
        <dbReference type="EMBL" id="UTY33686.1"/>
    </source>
</evidence>
<evidence type="ECO:0000256" key="1">
    <source>
        <dbReference type="SAM" id="SignalP"/>
    </source>
</evidence>
<name>A0AAE9MVU6_9SPIR</name>
<evidence type="ECO:0000313" key="4">
    <source>
        <dbReference type="Proteomes" id="UP001058682"/>
    </source>
</evidence>
<evidence type="ECO:0000313" key="2">
    <source>
        <dbReference type="EMBL" id="UTY28827.1"/>
    </source>
</evidence>
<dbReference type="Proteomes" id="UP001059401">
    <property type="component" value="Chromosome"/>
</dbReference>
<gene>
    <name evidence="3" type="ORF">E4N74_06445</name>
    <name evidence="2" type="ORF">E4N76_07380</name>
</gene>
<keyword evidence="1" id="KW-0732">Signal</keyword>
<dbReference type="EMBL" id="CP038804">
    <property type="protein sequence ID" value="UTY33686.1"/>
    <property type="molecule type" value="Genomic_DNA"/>
</dbReference>